<dbReference type="InterPro" id="IPR058870">
    <property type="entry name" value="YuzC"/>
</dbReference>
<evidence type="ECO:0000313" key="1">
    <source>
        <dbReference type="EMBL" id="RKQ14382.1"/>
    </source>
</evidence>
<organism evidence="1 2">
    <name type="scientific">Oceanobacillus bengalensis</name>
    <dbReference type="NCBI Taxonomy" id="1435466"/>
    <lineage>
        <taxon>Bacteria</taxon>
        <taxon>Bacillati</taxon>
        <taxon>Bacillota</taxon>
        <taxon>Bacilli</taxon>
        <taxon>Bacillales</taxon>
        <taxon>Bacillaceae</taxon>
        <taxon>Oceanobacillus</taxon>
    </lineage>
</organism>
<proteinExistence type="predicted"/>
<protein>
    <submittedName>
        <fullName evidence="1">Uncharacterized protein</fullName>
    </submittedName>
</protein>
<dbReference type="RefSeq" id="WP_121132575.1">
    <property type="nucleotide sequence ID" value="NZ_JBHUFK010000025.1"/>
</dbReference>
<reference evidence="1 2" key="1">
    <citation type="journal article" date="2015" name="Antonie Van Leeuwenhoek">
        <title>Oceanobacillus bengalensis sp. nov., a bacterium isolated from seawater of the Bay of Bengal.</title>
        <authorList>
            <person name="Yongchang O."/>
            <person name="Xiang W."/>
            <person name="Wang G."/>
        </authorList>
    </citation>
    <scope>NUCLEOTIDE SEQUENCE [LARGE SCALE GENOMIC DNA]</scope>
    <source>
        <strain evidence="1 2">MCCC 1K00260</strain>
    </source>
</reference>
<accession>A0A494YWH9</accession>
<dbReference type="Pfam" id="PF26344">
    <property type="entry name" value="YuzC"/>
    <property type="match status" value="1"/>
</dbReference>
<gene>
    <name evidence="1" type="ORF">D8M05_13210</name>
</gene>
<evidence type="ECO:0000313" key="2">
    <source>
        <dbReference type="Proteomes" id="UP000281813"/>
    </source>
</evidence>
<sequence>MYYYANPYVVYPHYYPRLNSLPIQYVPVQYNEHEQQTSNQRPEVQYPEVDIHQLDISARRFQALMKQADLLVDKIVEDPVFARELMSAAQKTDKSKVEELIESTGVTIKTATTFTPTGIRILLDNSEQGGDCCDLLIALRW</sequence>
<dbReference type="Proteomes" id="UP000281813">
    <property type="component" value="Unassembled WGS sequence"/>
</dbReference>
<dbReference type="EMBL" id="RBZO01000021">
    <property type="protein sequence ID" value="RKQ14382.1"/>
    <property type="molecule type" value="Genomic_DNA"/>
</dbReference>
<keyword evidence="2" id="KW-1185">Reference proteome</keyword>
<name>A0A494YWH9_9BACI</name>
<comment type="caution">
    <text evidence="1">The sequence shown here is derived from an EMBL/GenBank/DDBJ whole genome shotgun (WGS) entry which is preliminary data.</text>
</comment>
<dbReference type="AlphaFoldDB" id="A0A494YWH9"/>
<dbReference type="OrthoDB" id="2615349at2"/>